<feature type="chain" id="PRO_5005515629" evidence="6">
    <location>
        <begin position="22"/>
        <end position="117"/>
    </location>
</feature>
<evidence type="ECO:0000256" key="4">
    <source>
        <dbReference type="ARBA" id="ARBA00023180"/>
    </source>
</evidence>
<comment type="subcellular location">
    <subcellularLocation>
        <location evidence="1">Secreted</location>
    </subcellularLocation>
</comment>
<reference evidence="7" key="1">
    <citation type="submission" date="2012-12" db="EMBL/GenBank/DDBJ databases">
        <title>Identification and characterization of a phenylalanine ammonia-lyase gene family in Isatis indigotica Fort.</title>
        <authorList>
            <person name="Liu Q."/>
            <person name="Chen J."/>
            <person name="Zhou X."/>
            <person name="Di P."/>
            <person name="Xiao Y."/>
            <person name="Xuan H."/>
            <person name="Zhang L."/>
            <person name="Chen W."/>
        </authorList>
    </citation>
    <scope>NUCLEOTIDE SEQUENCE</scope>
    <source>
        <tissue evidence="7">Salivary gland</tissue>
    </source>
</reference>
<evidence type="ECO:0000256" key="6">
    <source>
        <dbReference type="SAM" id="SignalP"/>
    </source>
</evidence>
<dbReference type="Pfam" id="PF12115">
    <property type="entry name" value="Salp15"/>
    <property type="match status" value="1"/>
</dbReference>
<dbReference type="EMBL" id="GADI01007848">
    <property type="protein sequence ID" value="JAA65960.1"/>
    <property type="molecule type" value="mRNA"/>
</dbReference>
<evidence type="ECO:0000256" key="5">
    <source>
        <dbReference type="ARBA" id="ARBA00034321"/>
    </source>
</evidence>
<dbReference type="InterPro" id="IPR021971">
    <property type="entry name" value="Salp15"/>
</dbReference>
<keyword evidence="3 6" id="KW-0732">Signal</keyword>
<evidence type="ECO:0000256" key="2">
    <source>
        <dbReference type="ARBA" id="ARBA00022525"/>
    </source>
</evidence>
<accession>A0A0K8R473</accession>
<keyword evidence="2" id="KW-0964">Secreted</keyword>
<keyword evidence="4" id="KW-0325">Glycoprotein</keyword>
<sequence>MRLTKFMVIMAFTHLCYEVKSVSCWHVDQDLKHLKGPCKGKLIDEIENKCSQQSGGSRWAEFHGCSFVCEETATTSQTNSKIRVIKTLKNGIPCGKDGKTCYNGQCVDACHVDFVNA</sequence>
<dbReference type="AlphaFoldDB" id="A0A0K8R473"/>
<organism evidence="7">
    <name type="scientific">Ixodes ricinus</name>
    <name type="common">Common tick</name>
    <name type="synonym">Acarus ricinus</name>
    <dbReference type="NCBI Taxonomy" id="34613"/>
    <lineage>
        <taxon>Eukaryota</taxon>
        <taxon>Metazoa</taxon>
        <taxon>Ecdysozoa</taxon>
        <taxon>Arthropoda</taxon>
        <taxon>Chelicerata</taxon>
        <taxon>Arachnida</taxon>
        <taxon>Acari</taxon>
        <taxon>Parasitiformes</taxon>
        <taxon>Ixodida</taxon>
        <taxon>Ixodoidea</taxon>
        <taxon>Ixodidae</taxon>
        <taxon>Ixodinae</taxon>
        <taxon>Ixodes</taxon>
    </lineage>
</organism>
<feature type="signal peptide" evidence="6">
    <location>
        <begin position="1"/>
        <end position="21"/>
    </location>
</feature>
<dbReference type="GO" id="GO:0005576">
    <property type="term" value="C:extracellular region"/>
    <property type="evidence" value="ECO:0007669"/>
    <property type="project" value="UniProtKB-SubCell"/>
</dbReference>
<comment type="similarity">
    <text evidence="5">Belongs to the salp15 family.</text>
</comment>
<evidence type="ECO:0000256" key="1">
    <source>
        <dbReference type="ARBA" id="ARBA00004613"/>
    </source>
</evidence>
<name>A0A0K8R473_IXORI</name>
<proteinExistence type="evidence at transcript level"/>
<protein>
    <submittedName>
        <fullName evidence="7">Putative ixostatin</fullName>
    </submittedName>
</protein>
<evidence type="ECO:0000313" key="7">
    <source>
        <dbReference type="EMBL" id="JAA65960.1"/>
    </source>
</evidence>
<evidence type="ECO:0000256" key="3">
    <source>
        <dbReference type="ARBA" id="ARBA00022729"/>
    </source>
</evidence>